<evidence type="ECO:0000313" key="3">
    <source>
        <dbReference type="Proteomes" id="UP000265520"/>
    </source>
</evidence>
<dbReference type="CDD" id="cd01647">
    <property type="entry name" value="RT_LTR"/>
    <property type="match status" value="1"/>
</dbReference>
<feature type="domain" description="Reverse transcriptase" evidence="1">
    <location>
        <begin position="3"/>
        <end position="97"/>
    </location>
</feature>
<feature type="non-terminal residue" evidence="2">
    <location>
        <position position="97"/>
    </location>
</feature>
<dbReference type="Gene3D" id="3.10.10.10">
    <property type="entry name" value="HIV Type 1 Reverse Transcriptase, subunit A, domain 1"/>
    <property type="match status" value="1"/>
</dbReference>
<name>A0A392RK03_9FABA</name>
<dbReference type="Proteomes" id="UP000265520">
    <property type="component" value="Unassembled WGS sequence"/>
</dbReference>
<organism evidence="2 3">
    <name type="scientific">Trifolium medium</name>
    <dbReference type="NCBI Taxonomy" id="97028"/>
    <lineage>
        <taxon>Eukaryota</taxon>
        <taxon>Viridiplantae</taxon>
        <taxon>Streptophyta</taxon>
        <taxon>Embryophyta</taxon>
        <taxon>Tracheophyta</taxon>
        <taxon>Spermatophyta</taxon>
        <taxon>Magnoliopsida</taxon>
        <taxon>eudicotyledons</taxon>
        <taxon>Gunneridae</taxon>
        <taxon>Pentapetalae</taxon>
        <taxon>rosids</taxon>
        <taxon>fabids</taxon>
        <taxon>Fabales</taxon>
        <taxon>Fabaceae</taxon>
        <taxon>Papilionoideae</taxon>
        <taxon>50 kb inversion clade</taxon>
        <taxon>NPAAA clade</taxon>
        <taxon>Hologalegina</taxon>
        <taxon>IRL clade</taxon>
        <taxon>Trifolieae</taxon>
        <taxon>Trifolium</taxon>
    </lineage>
</organism>
<proteinExistence type="predicted"/>
<dbReference type="AlphaFoldDB" id="A0A392RK03"/>
<dbReference type="PANTHER" id="PTHR24559:SF457">
    <property type="entry name" value="RNA-DIRECTED DNA POLYMERASE HOMOLOG"/>
    <property type="match status" value="1"/>
</dbReference>
<keyword evidence="3" id="KW-1185">Reference proteome</keyword>
<evidence type="ECO:0000259" key="1">
    <source>
        <dbReference type="Pfam" id="PF00078"/>
    </source>
</evidence>
<dbReference type="SUPFAM" id="SSF56672">
    <property type="entry name" value="DNA/RNA polymerases"/>
    <property type="match status" value="1"/>
</dbReference>
<dbReference type="InterPro" id="IPR053134">
    <property type="entry name" value="RNA-dir_DNA_polymerase"/>
</dbReference>
<sequence length="97" mass="11099">MPVPKKDGKVRMCVDYRDLNRASPKDDFPLPHIDVLVDNTAQFSVFSFMDGFSGYNQIKMAPEDMEKTTFITPWGTFCYMVMPFGLKNVGATYQRAM</sequence>
<reference evidence="2 3" key="1">
    <citation type="journal article" date="2018" name="Front. Plant Sci.">
        <title>Red Clover (Trifolium pratense) and Zigzag Clover (T. medium) - A Picture of Genomic Similarities and Differences.</title>
        <authorList>
            <person name="Dluhosova J."/>
            <person name="Istvanek J."/>
            <person name="Nedelnik J."/>
            <person name="Repkova J."/>
        </authorList>
    </citation>
    <scope>NUCLEOTIDE SEQUENCE [LARGE SCALE GENOMIC DNA]</scope>
    <source>
        <strain evidence="3">cv. 10/8</strain>
        <tissue evidence="2">Leaf</tissue>
    </source>
</reference>
<dbReference type="PANTHER" id="PTHR24559">
    <property type="entry name" value="TRANSPOSON TY3-I GAG-POL POLYPROTEIN"/>
    <property type="match status" value="1"/>
</dbReference>
<dbReference type="Pfam" id="PF00078">
    <property type="entry name" value="RVT_1"/>
    <property type="match status" value="1"/>
</dbReference>
<dbReference type="InterPro" id="IPR043502">
    <property type="entry name" value="DNA/RNA_pol_sf"/>
</dbReference>
<dbReference type="Gene3D" id="3.30.70.270">
    <property type="match status" value="1"/>
</dbReference>
<accession>A0A392RK03</accession>
<evidence type="ECO:0000313" key="2">
    <source>
        <dbReference type="EMBL" id="MCI36364.1"/>
    </source>
</evidence>
<protein>
    <submittedName>
        <fullName evidence="2">Gag-pol polyprotein</fullName>
    </submittedName>
</protein>
<dbReference type="EMBL" id="LXQA010233054">
    <property type="protein sequence ID" value="MCI36364.1"/>
    <property type="molecule type" value="Genomic_DNA"/>
</dbReference>
<dbReference type="InterPro" id="IPR000477">
    <property type="entry name" value="RT_dom"/>
</dbReference>
<dbReference type="InterPro" id="IPR043128">
    <property type="entry name" value="Rev_trsase/Diguanyl_cyclase"/>
</dbReference>
<comment type="caution">
    <text evidence="2">The sequence shown here is derived from an EMBL/GenBank/DDBJ whole genome shotgun (WGS) entry which is preliminary data.</text>
</comment>